<dbReference type="CDD" id="cd18808">
    <property type="entry name" value="SF1_C_Upf1"/>
    <property type="match status" value="1"/>
</dbReference>
<dbReference type="InterPro" id="IPR045055">
    <property type="entry name" value="DNA2/NAM7-like"/>
</dbReference>
<dbReference type="GO" id="GO:0005524">
    <property type="term" value="F:ATP binding"/>
    <property type="evidence" value="ECO:0007669"/>
    <property type="project" value="UniProtKB-KW"/>
</dbReference>
<dbReference type="OrthoDB" id="6513042at2759"/>
<dbReference type="GO" id="GO:0000184">
    <property type="term" value="P:nuclear-transcribed mRNA catabolic process, nonsense-mediated decay"/>
    <property type="evidence" value="ECO:0007669"/>
    <property type="project" value="InterPro"/>
</dbReference>
<evidence type="ECO:0000256" key="2">
    <source>
        <dbReference type="ARBA" id="ARBA00007913"/>
    </source>
</evidence>
<dbReference type="Gene3D" id="6.10.140.1240">
    <property type="match status" value="1"/>
</dbReference>
<evidence type="ECO:0000256" key="11">
    <source>
        <dbReference type="PROSITE-ProRule" id="PRU01341"/>
    </source>
</evidence>
<evidence type="ECO:0000256" key="7">
    <source>
        <dbReference type="ARBA" id="ARBA00022801"/>
    </source>
</evidence>
<evidence type="ECO:0000256" key="4">
    <source>
        <dbReference type="ARBA" id="ARBA00022723"/>
    </source>
</evidence>
<dbReference type="GO" id="GO:0003723">
    <property type="term" value="F:RNA binding"/>
    <property type="evidence" value="ECO:0007669"/>
    <property type="project" value="InterPro"/>
</dbReference>
<keyword evidence="6" id="KW-0863">Zinc-finger</keyword>
<evidence type="ECO:0000256" key="8">
    <source>
        <dbReference type="ARBA" id="ARBA00022806"/>
    </source>
</evidence>
<dbReference type="PROSITE" id="PS51997">
    <property type="entry name" value="UPF1_CH_RICH"/>
    <property type="match status" value="1"/>
</dbReference>
<comment type="caution">
    <text evidence="13">The sequence shown here is derived from an EMBL/GenBank/DDBJ whole genome shotgun (WGS) entry which is preliminary data.</text>
</comment>
<evidence type="ECO:0000256" key="3">
    <source>
        <dbReference type="ARBA" id="ARBA00022490"/>
    </source>
</evidence>
<dbReference type="GO" id="GO:0005737">
    <property type="term" value="C:cytoplasm"/>
    <property type="evidence" value="ECO:0007669"/>
    <property type="project" value="UniProtKB-SubCell"/>
</dbReference>
<dbReference type="Gene3D" id="3.40.50.300">
    <property type="entry name" value="P-loop containing nucleotide triphosphate hydrolases"/>
    <property type="match status" value="2"/>
</dbReference>
<feature type="domain" description="Upf1" evidence="12">
    <location>
        <begin position="71"/>
        <end position="230"/>
    </location>
</feature>
<dbReference type="Pfam" id="PF09416">
    <property type="entry name" value="UPF1_Zn_bind"/>
    <property type="match status" value="1"/>
</dbReference>
<dbReference type="AlphaFoldDB" id="A0A8J6CCZ7"/>
<dbReference type="InterPro" id="IPR018999">
    <property type="entry name" value="UPF1_CH/ZBD"/>
</dbReference>
<dbReference type="InterPro" id="IPR047187">
    <property type="entry name" value="SF1_C_Upf1"/>
</dbReference>
<name>A0A8J6CCZ7_DIALT</name>
<keyword evidence="9" id="KW-0862">Zinc</keyword>
<evidence type="ECO:0000259" key="12">
    <source>
        <dbReference type="PROSITE" id="PS51997"/>
    </source>
</evidence>
<evidence type="ECO:0000256" key="10">
    <source>
        <dbReference type="ARBA" id="ARBA00022840"/>
    </source>
</evidence>
<dbReference type="InterPro" id="IPR040812">
    <property type="entry name" value="UPF1_1B_dom"/>
</dbReference>
<keyword evidence="4" id="KW-0479">Metal-binding</keyword>
<dbReference type="CDD" id="cd21407">
    <property type="entry name" value="1B_UPF1-like"/>
    <property type="match status" value="1"/>
</dbReference>
<keyword evidence="8" id="KW-0347">Helicase</keyword>
<dbReference type="EMBL" id="JAGTXO010000018">
    <property type="protein sequence ID" value="KAG8463013.1"/>
    <property type="molecule type" value="Genomic_DNA"/>
</dbReference>
<dbReference type="Gene3D" id="2.40.30.230">
    <property type="match status" value="1"/>
</dbReference>
<dbReference type="GO" id="GO:0003724">
    <property type="term" value="F:RNA helicase activity"/>
    <property type="evidence" value="ECO:0007669"/>
    <property type="project" value="InterPro"/>
</dbReference>
<organism evidence="13 14">
    <name type="scientific">Diacronema lutheri</name>
    <name type="common">Unicellular marine alga</name>
    <name type="synonym">Monochrysis lutheri</name>
    <dbReference type="NCBI Taxonomy" id="2081491"/>
    <lineage>
        <taxon>Eukaryota</taxon>
        <taxon>Haptista</taxon>
        <taxon>Haptophyta</taxon>
        <taxon>Pavlovophyceae</taxon>
        <taxon>Pavlovales</taxon>
        <taxon>Pavlovaceae</taxon>
        <taxon>Diacronema</taxon>
    </lineage>
</organism>
<dbReference type="Pfam" id="PF18141">
    <property type="entry name" value="UPF1_1B_dom"/>
    <property type="match status" value="1"/>
</dbReference>
<dbReference type="InterPro" id="IPR041679">
    <property type="entry name" value="DNA2/NAM7-like_C"/>
</dbReference>
<dbReference type="InterPro" id="IPR041677">
    <property type="entry name" value="DNA2/NAM7_AAA_11"/>
</dbReference>
<dbReference type="CDD" id="cd18039">
    <property type="entry name" value="DEXXQc_UPF1"/>
    <property type="match status" value="1"/>
</dbReference>
<comment type="subcellular location">
    <subcellularLocation>
        <location evidence="1">Cytoplasm</location>
    </subcellularLocation>
</comment>
<dbReference type="Proteomes" id="UP000751190">
    <property type="component" value="Unassembled WGS sequence"/>
</dbReference>
<dbReference type="OMA" id="QYMQMNG"/>
<keyword evidence="3" id="KW-0963">Cytoplasm</keyword>
<evidence type="ECO:0000256" key="5">
    <source>
        <dbReference type="ARBA" id="ARBA00022741"/>
    </source>
</evidence>
<protein>
    <recommendedName>
        <fullName evidence="12">Upf1 domain-containing protein</fullName>
    </recommendedName>
</protein>
<keyword evidence="5" id="KW-0547">Nucleotide-binding</keyword>
<sequence length="928" mass="101442">MDDEFGDLGESFKFLDLGDGDDAVFGHGGPLREDVSAFDERGPLRTHAVPAARAFAAPEPEADEDDDAAVCVEIPAHACAYCGVHDTACVMQCAAPNCGRWFCNGSGGTSVGTHAVHHLVRARHKDVRLHPEGPLGDTVLECYNCASRNPFILGFIPAKEAGVVVLLCRDCLSSKGLRDSSWDLANWQALIESRAFLPWLVKEPSDALAARSRRLTGKQLVKLEELWKSRPDATVDDIDTPGLDEEPHEVLLRYDDAFHYQNVFGPLVKLEAETDQSTKEAQTVEGVSVRWDMGLNKRRLAFFQYPKAEAEARLAIGDELRMRHGSGGGSASAAALGGGGAWEGTGTIIRFSNNEEVVLELKSSAGVPTDCSSAFSVDIVWRPITYERMQMAMRTFAVDETSLSGYLYHRLLGHDVDEPTMLKAPPKKLAVPGLAPLNHSQQFAVTQALSRPLSLIQGPPGTGKTLTSASIVYHMVRMHGGQTLVCAPSNIAVDHLTEKINATGLKVVRLCAKTRETVPSSCEELTLHHQVKLLAAAENSALHKLQRLRDETGELSAEDEKIFNKERKAAERELLNHADVICATCVGAADPRLTARSMRFRQCLIDEATQATEPEALIPLVLGVKQLVLVGDHCQLGPVVMSKKAARAGLNRSLFERLITLGHRPLRLNVQYRMHPSLSEFPSVTFYEGSLQNGVAHEQRVMAHVPFPWLDTRTPMLFYASMGPEEISASGTSYLNRAEAANVEKVVTHLLKAGLNPAQLGVITPYEGQRAFLSTYMLRQGILRHELYAELEVASVDAFQGREKDFILLSCVRSNEGQGLGFVSDPRRLNVALTRAKYGLILFGNPKVLSRSPLWNNLLVHFKERGCLVEGALTNLQQSTIAFAPSKRYVPSNRLLPPPDAPPLYGDADRAGASYAAAFPPPSSYAAY</sequence>
<comment type="similarity">
    <text evidence="2">Belongs to the DNA2/NAM7 helicase family.</text>
</comment>
<reference evidence="13" key="1">
    <citation type="submission" date="2021-05" db="EMBL/GenBank/DDBJ databases">
        <title>The genome of the haptophyte Pavlova lutheri (Diacronema luteri, Pavlovales) - a model for lipid biosynthesis in eukaryotic algae.</title>
        <authorList>
            <person name="Hulatt C.J."/>
            <person name="Posewitz M.C."/>
        </authorList>
    </citation>
    <scope>NUCLEOTIDE SEQUENCE</scope>
    <source>
        <strain evidence="13">NIVA-4/92</strain>
    </source>
</reference>
<evidence type="ECO:0000313" key="13">
    <source>
        <dbReference type="EMBL" id="KAG8463013.1"/>
    </source>
</evidence>
<accession>A0A8J6CCZ7</accession>
<dbReference type="Pfam" id="PF13087">
    <property type="entry name" value="AAA_12"/>
    <property type="match status" value="1"/>
</dbReference>
<dbReference type="GO" id="GO:0016787">
    <property type="term" value="F:hydrolase activity"/>
    <property type="evidence" value="ECO:0007669"/>
    <property type="project" value="UniProtKB-KW"/>
</dbReference>
<dbReference type="SUPFAM" id="SSF52540">
    <property type="entry name" value="P-loop containing nucleoside triphosphate hydrolases"/>
    <property type="match status" value="1"/>
</dbReference>
<comment type="caution">
    <text evidence="11">Lacks conserved residue(s) required for the propagation of feature annotation.</text>
</comment>
<evidence type="ECO:0000256" key="9">
    <source>
        <dbReference type="ARBA" id="ARBA00022833"/>
    </source>
</evidence>
<dbReference type="InterPro" id="IPR027417">
    <property type="entry name" value="P-loop_NTPase"/>
</dbReference>
<proteinExistence type="inferred from homology"/>
<dbReference type="GO" id="GO:0008270">
    <property type="term" value="F:zinc ion binding"/>
    <property type="evidence" value="ECO:0007669"/>
    <property type="project" value="UniProtKB-KW"/>
</dbReference>
<keyword evidence="7" id="KW-0378">Hydrolase</keyword>
<evidence type="ECO:0000256" key="6">
    <source>
        <dbReference type="ARBA" id="ARBA00022771"/>
    </source>
</evidence>
<keyword evidence="10" id="KW-0067">ATP-binding</keyword>
<gene>
    <name evidence="13" type="ORF">KFE25_001786</name>
</gene>
<dbReference type="PANTHER" id="PTHR10887:SF364">
    <property type="entry name" value="REGULATOR OF NONSENSE TRANSCRIPTS 1"/>
    <property type="match status" value="1"/>
</dbReference>
<dbReference type="CDD" id="cd21400">
    <property type="entry name" value="ZBD_UPF1-like"/>
    <property type="match status" value="1"/>
</dbReference>
<dbReference type="Pfam" id="PF13086">
    <property type="entry name" value="AAA_11"/>
    <property type="match status" value="1"/>
</dbReference>
<dbReference type="FunFam" id="3.40.50.300:FF:000097">
    <property type="entry name" value="Regulator of nonsense transcripts 1"/>
    <property type="match status" value="1"/>
</dbReference>
<keyword evidence="14" id="KW-1185">Reference proteome</keyword>
<dbReference type="PANTHER" id="PTHR10887">
    <property type="entry name" value="DNA2/NAM7 HELICASE FAMILY"/>
    <property type="match status" value="1"/>
</dbReference>
<evidence type="ECO:0000313" key="14">
    <source>
        <dbReference type="Proteomes" id="UP000751190"/>
    </source>
</evidence>
<evidence type="ECO:0000256" key="1">
    <source>
        <dbReference type="ARBA" id="ARBA00004496"/>
    </source>
</evidence>